<evidence type="ECO:0000313" key="2">
    <source>
        <dbReference type="EMBL" id="GFH33246.1"/>
    </source>
</evidence>
<dbReference type="Proteomes" id="UP000485058">
    <property type="component" value="Unassembled WGS sequence"/>
</dbReference>
<accession>A0A6A0AK89</accession>
<keyword evidence="3" id="KW-1185">Reference proteome</keyword>
<dbReference type="EMBL" id="BLLF01008084">
    <property type="protein sequence ID" value="GFH33246.1"/>
    <property type="molecule type" value="Genomic_DNA"/>
</dbReference>
<proteinExistence type="predicted"/>
<evidence type="ECO:0000256" key="1">
    <source>
        <dbReference type="SAM" id="MobiDB-lite"/>
    </source>
</evidence>
<name>A0A6A0AK89_HAELA</name>
<protein>
    <submittedName>
        <fullName evidence="2">Uncharacterized protein</fullName>
    </submittedName>
</protein>
<sequence>MPANRSQDSQEPSQSLTGGAGPSTAANEAMDGNRWVPNTGLQASPGDAAEVAEVPAAEESPNQEAEAEEIPAANTQPMASLRLHPFIAHNPAPAYMLGVLAV</sequence>
<organism evidence="2 3">
    <name type="scientific">Haematococcus lacustris</name>
    <name type="common">Green alga</name>
    <name type="synonym">Haematococcus pluvialis</name>
    <dbReference type="NCBI Taxonomy" id="44745"/>
    <lineage>
        <taxon>Eukaryota</taxon>
        <taxon>Viridiplantae</taxon>
        <taxon>Chlorophyta</taxon>
        <taxon>core chlorophytes</taxon>
        <taxon>Chlorophyceae</taxon>
        <taxon>CS clade</taxon>
        <taxon>Chlamydomonadales</taxon>
        <taxon>Haematococcaceae</taxon>
        <taxon>Haematococcus</taxon>
    </lineage>
</organism>
<reference evidence="2 3" key="1">
    <citation type="submission" date="2020-02" db="EMBL/GenBank/DDBJ databases">
        <title>Draft genome sequence of Haematococcus lacustris strain NIES-144.</title>
        <authorList>
            <person name="Morimoto D."/>
            <person name="Nakagawa S."/>
            <person name="Yoshida T."/>
            <person name="Sawayama S."/>
        </authorList>
    </citation>
    <scope>NUCLEOTIDE SEQUENCE [LARGE SCALE GENOMIC DNA]</scope>
    <source>
        <strain evidence="2 3">NIES-144</strain>
    </source>
</reference>
<dbReference type="AlphaFoldDB" id="A0A6A0AK89"/>
<feature type="compositionally biased region" description="Low complexity" evidence="1">
    <location>
        <begin position="48"/>
        <end position="64"/>
    </location>
</feature>
<feature type="compositionally biased region" description="Polar residues" evidence="1">
    <location>
        <begin position="1"/>
        <end position="17"/>
    </location>
</feature>
<comment type="caution">
    <text evidence="2">The sequence shown here is derived from an EMBL/GenBank/DDBJ whole genome shotgun (WGS) entry which is preliminary data.</text>
</comment>
<evidence type="ECO:0000313" key="3">
    <source>
        <dbReference type="Proteomes" id="UP000485058"/>
    </source>
</evidence>
<feature type="region of interest" description="Disordered" evidence="1">
    <location>
        <begin position="1"/>
        <end position="76"/>
    </location>
</feature>
<gene>
    <name evidence="2" type="ORF">HaLaN_32587</name>
</gene>